<dbReference type="InterPro" id="IPR005632">
    <property type="entry name" value="Chaperone_Skp"/>
</dbReference>
<organism evidence="5 6">
    <name type="scientific">Candidatus Litorirhabdus singularis</name>
    <dbReference type="NCBI Taxonomy" id="2518993"/>
    <lineage>
        <taxon>Bacteria</taxon>
        <taxon>Pseudomonadati</taxon>
        <taxon>Pseudomonadota</taxon>
        <taxon>Gammaproteobacteria</taxon>
        <taxon>Cellvibrionales</taxon>
        <taxon>Halieaceae</taxon>
        <taxon>Candidatus Litorirhabdus</taxon>
    </lineage>
</organism>
<gene>
    <name evidence="5" type="ORF">EYC98_14880</name>
</gene>
<feature type="signal peptide" evidence="4">
    <location>
        <begin position="1"/>
        <end position="21"/>
    </location>
</feature>
<name>A0ABT3TJG4_9GAMM</name>
<dbReference type="SUPFAM" id="SSF111384">
    <property type="entry name" value="OmpH-like"/>
    <property type="match status" value="1"/>
</dbReference>
<evidence type="ECO:0000256" key="4">
    <source>
        <dbReference type="SAM" id="SignalP"/>
    </source>
</evidence>
<dbReference type="Proteomes" id="UP001143362">
    <property type="component" value="Unassembled WGS sequence"/>
</dbReference>
<comment type="caution">
    <text evidence="5">The sequence shown here is derived from an EMBL/GenBank/DDBJ whole genome shotgun (WGS) entry which is preliminary data.</text>
</comment>
<dbReference type="Gene3D" id="3.30.910.20">
    <property type="entry name" value="Skp domain"/>
    <property type="match status" value="1"/>
</dbReference>
<dbReference type="SMART" id="SM00935">
    <property type="entry name" value="OmpH"/>
    <property type="match status" value="1"/>
</dbReference>
<dbReference type="Pfam" id="PF03938">
    <property type="entry name" value="OmpH"/>
    <property type="match status" value="1"/>
</dbReference>
<evidence type="ECO:0000313" key="5">
    <source>
        <dbReference type="EMBL" id="MCX2982144.1"/>
    </source>
</evidence>
<dbReference type="EMBL" id="SHNN01000003">
    <property type="protein sequence ID" value="MCX2982144.1"/>
    <property type="molecule type" value="Genomic_DNA"/>
</dbReference>
<keyword evidence="3" id="KW-0175">Coiled coil</keyword>
<feature type="coiled-coil region" evidence="3">
    <location>
        <begin position="32"/>
        <end position="122"/>
    </location>
</feature>
<keyword evidence="6" id="KW-1185">Reference proteome</keyword>
<dbReference type="InterPro" id="IPR024930">
    <property type="entry name" value="Skp_dom_sf"/>
</dbReference>
<evidence type="ECO:0000313" key="6">
    <source>
        <dbReference type="Proteomes" id="UP001143362"/>
    </source>
</evidence>
<proteinExistence type="inferred from homology"/>
<evidence type="ECO:0000256" key="1">
    <source>
        <dbReference type="ARBA" id="ARBA00009091"/>
    </source>
</evidence>
<feature type="chain" id="PRO_5047019253" evidence="4">
    <location>
        <begin position="22"/>
        <end position="174"/>
    </location>
</feature>
<sequence length="174" mass="19217">MSKYLTTLLLSLSILTLPAFAAAQGRIAVVNLEEAILQTDASQQKLNGLRAQPDYKADKAELERLQTERENLIKELQKDLAVMSAEEQQAARKRMANKNADLEHVLRKLQKSEQDLGQALLEEMTPKVQAVLRDLIQSEGIGLLLQRNAVIHADAGYSITSKVTDKLNQAAAAE</sequence>
<protein>
    <submittedName>
        <fullName evidence="5">OmpH family outer membrane protein</fullName>
    </submittedName>
</protein>
<reference evidence="5" key="1">
    <citation type="submission" date="2019-02" db="EMBL/GenBank/DDBJ databases">
        <authorList>
            <person name="Li S.-H."/>
        </authorList>
    </citation>
    <scope>NUCLEOTIDE SEQUENCE</scope>
    <source>
        <strain evidence="5">IMCC14734</strain>
    </source>
</reference>
<evidence type="ECO:0000256" key="3">
    <source>
        <dbReference type="SAM" id="Coils"/>
    </source>
</evidence>
<comment type="similarity">
    <text evidence="1">Belongs to the Skp family.</text>
</comment>
<dbReference type="PANTHER" id="PTHR35089">
    <property type="entry name" value="CHAPERONE PROTEIN SKP"/>
    <property type="match status" value="1"/>
</dbReference>
<keyword evidence="2 4" id="KW-0732">Signal</keyword>
<accession>A0ABT3TJG4</accession>
<evidence type="ECO:0000256" key="2">
    <source>
        <dbReference type="ARBA" id="ARBA00022729"/>
    </source>
</evidence>
<dbReference type="PANTHER" id="PTHR35089:SF1">
    <property type="entry name" value="CHAPERONE PROTEIN SKP"/>
    <property type="match status" value="1"/>
</dbReference>
<dbReference type="RefSeq" id="WP_279246172.1">
    <property type="nucleotide sequence ID" value="NZ_SHNN01000003.1"/>
</dbReference>